<reference evidence="1" key="1">
    <citation type="submission" date="2021-12" db="EMBL/GenBank/DDBJ databases">
        <authorList>
            <person name="Martin H S."/>
        </authorList>
    </citation>
    <scope>NUCLEOTIDE SEQUENCE</scope>
</reference>
<dbReference type="OrthoDB" id="9994380at2759"/>
<proteinExistence type="predicted"/>
<protein>
    <submittedName>
        <fullName evidence="1">Uncharacterized protein</fullName>
    </submittedName>
</protein>
<evidence type="ECO:0000313" key="1">
    <source>
        <dbReference type="EMBL" id="CAH0713699.1"/>
    </source>
</evidence>
<dbReference type="Gene3D" id="2.30.29.30">
    <property type="entry name" value="Pleckstrin-homology domain (PH domain)/Phosphotyrosine-binding domain (PTB)"/>
    <property type="match status" value="1"/>
</dbReference>
<accession>A0A8J9Y150</accession>
<feature type="non-terminal residue" evidence="1">
    <location>
        <position position="150"/>
    </location>
</feature>
<dbReference type="PANTHER" id="PTHR41148:SF1">
    <property type="entry name" value="LP09875P"/>
    <property type="match status" value="1"/>
</dbReference>
<evidence type="ECO:0000313" key="2">
    <source>
        <dbReference type="Proteomes" id="UP000838878"/>
    </source>
</evidence>
<dbReference type="EMBL" id="OV170221">
    <property type="protein sequence ID" value="CAH0713699.1"/>
    <property type="molecule type" value="Genomic_DNA"/>
</dbReference>
<name>A0A8J9Y150_9NEOP</name>
<dbReference type="AlphaFoldDB" id="A0A8J9Y150"/>
<dbReference type="Proteomes" id="UP000838878">
    <property type="component" value="Chromosome 1"/>
</dbReference>
<dbReference type="SUPFAM" id="SSF50729">
    <property type="entry name" value="PH domain-like"/>
    <property type="match status" value="1"/>
</dbReference>
<organism evidence="1 2">
    <name type="scientific">Brenthis ino</name>
    <name type="common">lesser marbled fritillary</name>
    <dbReference type="NCBI Taxonomy" id="405034"/>
    <lineage>
        <taxon>Eukaryota</taxon>
        <taxon>Metazoa</taxon>
        <taxon>Ecdysozoa</taxon>
        <taxon>Arthropoda</taxon>
        <taxon>Hexapoda</taxon>
        <taxon>Insecta</taxon>
        <taxon>Pterygota</taxon>
        <taxon>Neoptera</taxon>
        <taxon>Endopterygota</taxon>
        <taxon>Lepidoptera</taxon>
        <taxon>Glossata</taxon>
        <taxon>Ditrysia</taxon>
        <taxon>Papilionoidea</taxon>
        <taxon>Nymphalidae</taxon>
        <taxon>Heliconiinae</taxon>
        <taxon>Argynnini</taxon>
        <taxon>Brenthis</taxon>
    </lineage>
</organism>
<gene>
    <name evidence="1" type="ORF">BINO364_LOCUS828</name>
</gene>
<sequence>MALRLKKDIKKASYYVWFLGAQESRGLRGEEFALPAIRLLEERARDLEPFKVTLQVSHKGLKIIQNVTAKGKQQTIKHFIPHGSITSAVVQGDVVACVLLLYNPITGCPVHVHAYSIYRSYFAMYCGDPSHWEMGMEMTILPCITTCQSK</sequence>
<keyword evidence="2" id="KW-1185">Reference proteome</keyword>
<dbReference type="PANTHER" id="PTHR41148">
    <property type="entry name" value="LP09875P"/>
    <property type="match status" value="1"/>
</dbReference>
<dbReference type="InterPro" id="IPR011993">
    <property type="entry name" value="PH-like_dom_sf"/>
</dbReference>